<comment type="subcellular location">
    <subcellularLocation>
        <location evidence="1">Cell membrane</location>
        <topology evidence="1">Peripheral membrane protein</topology>
    </subcellularLocation>
</comment>
<dbReference type="AlphaFoldDB" id="A0A1D7QXC6"/>
<evidence type="ECO:0000256" key="13">
    <source>
        <dbReference type="ARBA" id="ARBA00039098"/>
    </source>
</evidence>
<dbReference type="InterPro" id="IPR003593">
    <property type="entry name" value="AAA+_ATPase"/>
</dbReference>
<evidence type="ECO:0000313" key="17">
    <source>
        <dbReference type="EMBL" id="AOM83662.1"/>
    </source>
</evidence>
<dbReference type="CDD" id="cd03257">
    <property type="entry name" value="ABC_NikE_OppD_transporters"/>
    <property type="match status" value="1"/>
</dbReference>
<sequence length="311" mass="34599">MERRKTLLEVKNLSITFTQLMKGLKPTTTQVIRQLDLTVNEGEITAIVGASGSGKSLLAHAILGILPKNSRQTGDIVYKWEPLDAKKMEALRGSEIALIPQSVNFLDPLMTIGQQVRQAVRSGDKKKRQQDIFDKYKLDRRVADYYPFQLSGGMARRALVATAMVGDASLIIADEPTPGIDPDVLEETLDDFRELKVGGKGILFITHDISLARRLADHIVVFYSGYSIETARSSDFTGNGDQLRHPYTRALYQALPENDFTVNAVERGDTLETMQGCVFVNHCPIATAECHLDEPPSRHVNNGMVRCFYDT</sequence>
<dbReference type="SMART" id="SM00382">
    <property type="entry name" value="AAA"/>
    <property type="match status" value="1"/>
</dbReference>
<evidence type="ECO:0000256" key="14">
    <source>
        <dbReference type="ARBA" id="ARBA00044143"/>
    </source>
</evidence>
<dbReference type="RefSeq" id="WP_069365621.1">
    <property type="nucleotide sequence ID" value="NZ_CP012502.1"/>
</dbReference>
<dbReference type="InterPro" id="IPR027417">
    <property type="entry name" value="P-loop_NTPase"/>
</dbReference>
<dbReference type="PATRIC" id="fig|632773.3.peg.2425"/>
<dbReference type="GO" id="GO:0005524">
    <property type="term" value="F:ATP binding"/>
    <property type="evidence" value="ECO:0007669"/>
    <property type="project" value="UniProtKB-KW"/>
</dbReference>
<dbReference type="Proteomes" id="UP000094463">
    <property type="component" value="Chromosome"/>
</dbReference>
<dbReference type="PROSITE" id="PS50893">
    <property type="entry name" value="ABC_TRANSPORTER_2"/>
    <property type="match status" value="1"/>
</dbReference>
<dbReference type="NCBIfam" id="TIGR01727">
    <property type="entry name" value="oligo_HPY"/>
    <property type="match status" value="1"/>
</dbReference>
<evidence type="ECO:0000256" key="4">
    <source>
        <dbReference type="ARBA" id="ARBA00022475"/>
    </source>
</evidence>
<dbReference type="GO" id="GO:0016887">
    <property type="term" value="F:ATP hydrolysis activity"/>
    <property type="evidence" value="ECO:0007669"/>
    <property type="project" value="InterPro"/>
</dbReference>
<evidence type="ECO:0000259" key="16">
    <source>
        <dbReference type="PROSITE" id="PS50893"/>
    </source>
</evidence>
<dbReference type="InterPro" id="IPR003439">
    <property type="entry name" value="ABC_transporter-like_ATP-bd"/>
</dbReference>
<evidence type="ECO:0000256" key="10">
    <source>
        <dbReference type="ARBA" id="ARBA00023112"/>
    </source>
</evidence>
<evidence type="ECO:0000256" key="8">
    <source>
        <dbReference type="ARBA" id="ARBA00022967"/>
    </source>
</evidence>
<dbReference type="STRING" id="632773.BBEV_2321"/>
<organism evidence="17 18">
    <name type="scientific">Salisediminibacterium beveridgei</name>
    <dbReference type="NCBI Taxonomy" id="632773"/>
    <lineage>
        <taxon>Bacteria</taxon>
        <taxon>Bacillati</taxon>
        <taxon>Bacillota</taxon>
        <taxon>Bacilli</taxon>
        <taxon>Bacillales</taxon>
        <taxon>Bacillaceae</taxon>
        <taxon>Salisediminibacterium</taxon>
    </lineage>
</organism>
<evidence type="ECO:0000256" key="5">
    <source>
        <dbReference type="ARBA" id="ARBA00022596"/>
    </source>
</evidence>
<accession>A0A1D7QXC6</accession>
<gene>
    <name evidence="17" type="primary">dppD-2</name>
    <name evidence="17" type="ORF">BBEV_2321</name>
</gene>
<evidence type="ECO:0000256" key="9">
    <source>
        <dbReference type="ARBA" id="ARBA00023065"/>
    </source>
</evidence>
<keyword evidence="10" id="KW-0921">Nickel transport</keyword>
<dbReference type="OrthoDB" id="9802264at2"/>
<keyword evidence="9" id="KW-0406">Ion transport</keyword>
<name>A0A1D7QXC6_9BACI</name>
<dbReference type="KEGG" id="bbev:BBEV_2321"/>
<comment type="subunit">
    <text evidence="12">The complex is composed of two ATP-binding proteins (NikD and NikE), two transmembrane proteins (NikB and NikC) and a solute-binding protein (NikA).</text>
</comment>
<dbReference type="GO" id="GO:0015413">
    <property type="term" value="F:ABC-type nickel transporter activity"/>
    <property type="evidence" value="ECO:0007669"/>
    <property type="project" value="UniProtKB-EC"/>
</dbReference>
<dbReference type="InterPro" id="IPR050388">
    <property type="entry name" value="ABC_Ni/Peptide_Import"/>
</dbReference>
<keyword evidence="8" id="KW-1278">Translocase</keyword>
<protein>
    <recommendedName>
        <fullName evidence="14">Nickel import system ATP-binding protein NikD</fullName>
        <ecNumber evidence="13">7.2.2.11</ecNumber>
    </recommendedName>
</protein>
<keyword evidence="18" id="KW-1185">Reference proteome</keyword>
<dbReference type="PROSITE" id="PS00211">
    <property type="entry name" value="ABC_TRANSPORTER_1"/>
    <property type="match status" value="1"/>
</dbReference>
<evidence type="ECO:0000256" key="7">
    <source>
        <dbReference type="ARBA" id="ARBA00022840"/>
    </source>
</evidence>
<comment type="catalytic activity">
    <reaction evidence="15">
        <text>Ni(2+)(out) + ATP + H2O = Ni(2+)(in) + ADP + phosphate + H(+)</text>
        <dbReference type="Rhea" id="RHEA:15557"/>
        <dbReference type="ChEBI" id="CHEBI:15377"/>
        <dbReference type="ChEBI" id="CHEBI:15378"/>
        <dbReference type="ChEBI" id="CHEBI:30616"/>
        <dbReference type="ChEBI" id="CHEBI:43474"/>
        <dbReference type="ChEBI" id="CHEBI:49786"/>
        <dbReference type="ChEBI" id="CHEBI:456216"/>
        <dbReference type="EC" id="7.2.2.11"/>
    </reaction>
    <physiologicalReaction direction="left-to-right" evidence="15">
        <dbReference type="Rhea" id="RHEA:15558"/>
    </physiologicalReaction>
</comment>
<dbReference type="InterPro" id="IPR013563">
    <property type="entry name" value="Oligopep_ABC_C"/>
</dbReference>
<dbReference type="Pfam" id="PF00005">
    <property type="entry name" value="ABC_tran"/>
    <property type="match status" value="1"/>
</dbReference>
<evidence type="ECO:0000256" key="2">
    <source>
        <dbReference type="ARBA" id="ARBA00005417"/>
    </source>
</evidence>
<keyword evidence="11" id="KW-0472">Membrane</keyword>
<proteinExistence type="inferred from homology"/>
<dbReference type="InterPro" id="IPR017871">
    <property type="entry name" value="ABC_transporter-like_CS"/>
</dbReference>
<dbReference type="EMBL" id="CP012502">
    <property type="protein sequence ID" value="AOM83662.1"/>
    <property type="molecule type" value="Genomic_DNA"/>
</dbReference>
<dbReference type="GO" id="GO:0015833">
    <property type="term" value="P:peptide transport"/>
    <property type="evidence" value="ECO:0007669"/>
    <property type="project" value="InterPro"/>
</dbReference>
<dbReference type="PANTHER" id="PTHR43297">
    <property type="entry name" value="OLIGOPEPTIDE TRANSPORT ATP-BINDING PROTEIN APPD"/>
    <property type="match status" value="1"/>
</dbReference>
<evidence type="ECO:0000256" key="6">
    <source>
        <dbReference type="ARBA" id="ARBA00022741"/>
    </source>
</evidence>
<evidence type="ECO:0000256" key="11">
    <source>
        <dbReference type="ARBA" id="ARBA00023136"/>
    </source>
</evidence>
<keyword evidence="7 17" id="KW-0067">ATP-binding</keyword>
<feature type="domain" description="ABC transporter" evidence="16">
    <location>
        <begin position="10"/>
        <end position="249"/>
    </location>
</feature>
<keyword evidence="5" id="KW-0533">Nickel</keyword>
<dbReference type="EC" id="7.2.2.11" evidence="13"/>
<comment type="similarity">
    <text evidence="2">Belongs to the ABC transporter superfamily.</text>
</comment>
<dbReference type="GO" id="GO:0005886">
    <property type="term" value="C:plasma membrane"/>
    <property type="evidence" value="ECO:0007669"/>
    <property type="project" value="UniProtKB-SubCell"/>
</dbReference>
<dbReference type="SUPFAM" id="SSF52540">
    <property type="entry name" value="P-loop containing nucleoside triphosphate hydrolases"/>
    <property type="match status" value="1"/>
</dbReference>
<keyword evidence="6" id="KW-0547">Nucleotide-binding</keyword>
<evidence type="ECO:0000256" key="12">
    <source>
        <dbReference type="ARBA" id="ARBA00038669"/>
    </source>
</evidence>
<evidence type="ECO:0000313" key="18">
    <source>
        <dbReference type="Proteomes" id="UP000094463"/>
    </source>
</evidence>
<dbReference type="PANTHER" id="PTHR43297:SF13">
    <property type="entry name" value="NICKEL ABC TRANSPORTER, ATP-BINDING PROTEIN"/>
    <property type="match status" value="1"/>
</dbReference>
<keyword evidence="4" id="KW-1003">Cell membrane</keyword>
<dbReference type="Pfam" id="PF08352">
    <property type="entry name" value="oligo_HPY"/>
    <property type="match status" value="1"/>
</dbReference>
<dbReference type="Gene3D" id="3.40.50.300">
    <property type="entry name" value="P-loop containing nucleotide triphosphate hydrolases"/>
    <property type="match status" value="1"/>
</dbReference>
<evidence type="ECO:0000256" key="15">
    <source>
        <dbReference type="ARBA" id="ARBA00048610"/>
    </source>
</evidence>
<evidence type="ECO:0000256" key="3">
    <source>
        <dbReference type="ARBA" id="ARBA00022448"/>
    </source>
</evidence>
<keyword evidence="3" id="KW-0813">Transport</keyword>
<reference evidence="17 18" key="1">
    <citation type="submission" date="2015-08" db="EMBL/GenBank/DDBJ databases">
        <title>The complete genome sequence of Bacillus beveridgei MLTeJB.</title>
        <authorList>
            <person name="Hanson T.E."/>
            <person name="Mesa C."/>
            <person name="Basesman S.M."/>
            <person name="Oremland R.S."/>
        </authorList>
    </citation>
    <scope>NUCLEOTIDE SEQUENCE [LARGE SCALE GENOMIC DNA]</scope>
    <source>
        <strain evidence="17 18">MLTeJB</strain>
    </source>
</reference>
<evidence type="ECO:0000256" key="1">
    <source>
        <dbReference type="ARBA" id="ARBA00004202"/>
    </source>
</evidence>